<keyword evidence="3" id="KW-1185">Reference proteome</keyword>
<reference evidence="2 3" key="1">
    <citation type="journal article" date="2019" name="Emerg. Microbes Infect.">
        <title>Comprehensive subspecies identification of 175 nontuberculous mycobacteria species based on 7547 genomic profiles.</title>
        <authorList>
            <person name="Matsumoto Y."/>
            <person name="Kinjo T."/>
            <person name="Motooka D."/>
            <person name="Nabeya D."/>
            <person name="Jung N."/>
            <person name="Uechi K."/>
            <person name="Horii T."/>
            <person name="Iida T."/>
            <person name="Fujita J."/>
            <person name="Nakamura S."/>
        </authorList>
    </citation>
    <scope>NUCLEOTIDE SEQUENCE [LARGE SCALE GENOMIC DNA]</scope>
    <source>
        <strain evidence="2 3">JCM 12375</strain>
    </source>
</reference>
<evidence type="ECO:0000313" key="3">
    <source>
        <dbReference type="Proteomes" id="UP000465622"/>
    </source>
</evidence>
<dbReference type="Proteomes" id="UP000465622">
    <property type="component" value="Chromosome"/>
</dbReference>
<protein>
    <submittedName>
        <fullName evidence="2">Uncharacterized protein</fullName>
    </submittedName>
</protein>
<feature type="region of interest" description="Disordered" evidence="1">
    <location>
        <begin position="140"/>
        <end position="159"/>
    </location>
</feature>
<sequence>MTASVSTEPSPFDHPALVRCGKRFWTEMAKVAVSVPLPDVLPTDNEFRRNLLAQKREADILRIPAQVALTQVAEWVDLPPEYARGYLRAVHHQLEACGLVLLERRLGAVDTLGSDLPYGGEGMSKRDKVELERAANAAAQEAKSAAREHKRRVSEMRRAERALTAAEKRVARGKEGDDLDALTAALTAAQSAVDAAAAAIPPTEQARDALSDRLANIQFLPLERMGYAPIRNISPNGARP</sequence>
<accession>A0ABM7HSV0</accession>
<name>A0ABM7HSV0_MYCME</name>
<proteinExistence type="predicted"/>
<gene>
    <name evidence="2" type="ORF">MMAGJ_29220</name>
</gene>
<evidence type="ECO:0000313" key="2">
    <source>
        <dbReference type="EMBL" id="BBX33640.1"/>
    </source>
</evidence>
<dbReference type="EMBL" id="AP022567">
    <property type="protein sequence ID" value="BBX33640.1"/>
    <property type="molecule type" value="Genomic_DNA"/>
</dbReference>
<organism evidence="2 3">
    <name type="scientific">Mycolicibacterium mageritense</name>
    <name type="common">Mycobacterium mageritense</name>
    <dbReference type="NCBI Taxonomy" id="53462"/>
    <lineage>
        <taxon>Bacteria</taxon>
        <taxon>Bacillati</taxon>
        <taxon>Actinomycetota</taxon>
        <taxon>Actinomycetes</taxon>
        <taxon>Mycobacteriales</taxon>
        <taxon>Mycobacteriaceae</taxon>
        <taxon>Mycolicibacterium</taxon>
    </lineage>
</organism>
<evidence type="ECO:0000256" key="1">
    <source>
        <dbReference type="SAM" id="MobiDB-lite"/>
    </source>
</evidence>